<feature type="transmembrane region" description="Helical" evidence="1">
    <location>
        <begin position="339"/>
        <end position="360"/>
    </location>
</feature>
<dbReference type="Proteomes" id="UP000185003">
    <property type="component" value="Unassembled WGS sequence"/>
</dbReference>
<evidence type="ECO:0000313" key="4">
    <source>
        <dbReference type="Proteomes" id="UP000185003"/>
    </source>
</evidence>
<feature type="transmembrane region" description="Helical" evidence="1">
    <location>
        <begin position="94"/>
        <end position="116"/>
    </location>
</feature>
<accession>A0A1N6EFI9</accession>
<name>A0A1N6EFI9_9BACT</name>
<dbReference type="STRING" id="536979.SAMN04488055_1563"/>
<feature type="transmembrane region" description="Helical" evidence="1">
    <location>
        <begin position="312"/>
        <end position="333"/>
    </location>
</feature>
<keyword evidence="1" id="KW-1133">Transmembrane helix</keyword>
<dbReference type="InterPro" id="IPR002656">
    <property type="entry name" value="Acyl_transf_3_dom"/>
</dbReference>
<evidence type="ECO:0000313" key="3">
    <source>
        <dbReference type="EMBL" id="SIN81774.1"/>
    </source>
</evidence>
<dbReference type="AlphaFoldDB" id="A0A1N6EFI9"/>
<feature type="domain" description="Acyltransferase 3" evidence="2">
    <location>
        <begin position="9"/>
        <end position="356"/>
    </location>
</feature>
<evidence type="ECO:0000256" key="1">
    <source>
        <dbReference type="SAM" id="Phobius"/>
    </source>
</evidence>
<organism evidence="3 4">
    <name type="scientific">Chitinophaga niabensis</name>
    <dbReference type="NCBI Taxonomy" id="536979"/>
    <lineage>
        <taxon>Bacteria</taxon>
        <taxon>Pseudomonadati</taxon>
        <taxon>Bacteroidota</taxon>
        <taxon>Chitinophagia</taxon>
        <taxon>Chitinophagales</taxon>
        <taxon>Chitinophagaceae</taxon>
        <taxon>Chitinophaga</taxon>
    </lineage>
</organism>
<feature type="transmembrane region" description="Helical" evidence="1">
    <location>
        <begin position="274"/>
        <end position="300"/>
    </location>
</feature>
<dbReference type="Pfam" id="PF01757">
    <property type="entry name" value="Acyl_transf_3"/>
    <property type="match status" value="1"/>
</dbReference>
<feature type="transmembrane region" description="Helical" evidence="1">
    <location>
        <begin position="243"/>
        <end position="262"/>
    </location>
</feature>
<feature type="transmembrane region" description="Helical" evidence="1">
    <location>
        <begin position="54"/>
        <end position="74"/>
    </location>
</feature>
<protein>
    <submittedName>
        <fullName evidence="3">Glucans biosynthesis protein C</fullName>
    </submittedName>
</protein>
<dbReference type="RefSeq" id="WP_074238701.1">
    <property type="nucleotide sequence ID" value="NZ_FSRA01000001.1"/>
</dbReference>
<dbReference type="EMBL" id="FSRA01000001">
    <property type="protein sequence ID" value="SIN81774.1"/>
    <property type="molecule type" value="Genomic_DNA"/>
</dbReference>
<dbReference type="GO" id="GO:0016747">
    <property type="term" value="F:acyltransferase activity, transferring groups other than amino-acyl groups"/>
    <property type="evidence" value="ECO:0007669"/>
    <property type="project" value="InterPro"/>
</dbReference>
<evidence type="ECO:0000259" key="2">
    <source>
        <dbReference type="Pfam" id="PF01757"/>
    </source>
</evidence>
<feature type="transmembrane region" description="Helical" evidence="1">
    <location>
        <begin position="174"/>
        <end position="197"/>
    </location>
</feature>
<dbReference type="InterPro" id="IPR050623">
    <property type="entry name" value="Glucan_succinyl_AcylTrfase"/>
</dbReference>
<feature type="transmembrane region" description="Helical" evidence="1">
    <location>
        <begin position="12"/>
        <end position="34"/>
    </location>
</feature>
<sequence length="385" mass="44811">MTLQQNNRIYGLDALRAIAMLLGVLLHTIIAYKIYPNPSWPSDNSLHSYFFDGAYYLVHSFRMQLFFVVAGFFARMLYLKIGEQAFIRHRFKRIVIPFVGSLIFILPFTIAPFLYYKYFIADGLPTAEAWAALRSQFFRWNGMAHLWFLYYLLFFYGAMLVVLRLVPAFLKNRLLNLASFSHILLIGLLLGAIQVIFCEEPIVEVSNGIIPRFSNLLYYGFFFAVGFQVHKNAGQLKQIPQRTWLYLSIGLLLATVLFYILIWHKEQPFPYGIWILKLGVAMQSTFLTFGVMGVFLKYLNRESRTFRYISDASYWLYLVHLVMVSGLEVLFLYTNIPGIVRIILILTITSGVALVTYQWFIRYTFIGNILHGPRKREEHIIKTIA</sequence>
<feature type="transmembrane region" description="Helical" evidence="1">
    <location>
        <begin position="209"/>
        <end position="231"/>
    </location>
</feature>
<dbReference type="PANTHER" id="PTHR36927">
    <property type="entry name" value="BLR4337 PROTEIN"/>
    <property type="match status" value="1"/>
</dbReference>
<dbReference type="OrthoDB" id="9810469at2"/>
<proteinExistence type="predicted"/>
<gene>
    <name evidence="3" type="ORF">SAMN04488055_1563</name>
</gene>
<dbReference type="PANTHER" id="PTHR36927:SF1">
    <property type="entry name" value="MDO-LIKE PROTEIN"/>
    <property type="match status" value="1"/>
</dbReference>
<keyword evidence="1" id="KW-0472">Membrane</keyword>
<reference evidence="3 4" key="1">
    <citation type="submission" date="2016-11" db="EMBL/GenBank/DDBJ databases">
        <authorList>
            <person name="Jaros S."/>
            <person name="Januszkiewicz K."/>
            <person name="Wedrychowicz H."/>
        </authorList>
    </citation>
    <scope>NUCLEOTIDE SEQUENCE [LARGE SCALE GENOMIC DNA]</scope>
    <source>
        <strain evidence="3 4">DSM 24787</strain>
    </source>
</reference>
<keyword evidence="4" id="KW-1185">Reference proteome</keyword>
<keyword evidence="1" id="KW-0812">Transmembrane</keyword>
<feature type="transmembrane region" description="Helical" evidence="1">
    <location>
        <begin position="148"/>
        <end position="167"/>
    </location>
</feature>